<organism evidence="10 11">
    <name type="scientific">Albidiferax ferrireducens (strain ATCC BAA-621 / DSM 15236 / T118)</name>
    <name type="common">Rhodoferax ferrireducens</name>
    <dbReference type="NCBI Taxonomy" id="338969"/>
    <lineage>
        <taxon>Bacteria</taxon>
        <taxon>Pseudomonadati</taxon>
        <taxon>Pseudomonadota</taxon>
        <taxon>Betaproteobacteria</taxon>
        <taxon>Burkholderiales</taxon>
        <taxon>Comamonadaceae</taxon>
        <taxon>Rhodoferax</taxon>
    </lineage>
</organism>
<keyword evidence="5 8" id="KW-0472">Membrane</keyword>
<dbReference type="Pfam" id="PF00589">
    <property type="entry name" value="Phage_integrase"/>
    <property type="match status" value="1"/>
</dbReference>
<evidence type="ECO:0000313" key="10">
    <source>
        <dbReference type="EMBL" id="ABD69012.1"/>
    </source>
</evidence>
<evidence type="ECO:0000256" key="4">
    <source>
        <dbReference type="ARBA" id="ARBA00022989"/>
    </source>
</evidence>
<evidence type="ECO:0000256" key="2">
    <source>
        <dbReference type="ARBA" id="ARBA00022475"/>
    </source>
</evidence>
<dbReference type="SUPFAM" id="SSF56349">
    <property type="entry name" value="DNA breaking-rejoining enzymes"/>
    <property type="match status" value="1"/>
</dbReference>
<dbReference type="eggNOG" id="COG4974">
    <property type="taxonomic scope" value="Bacteria"/>
</dbReference>
<dbReference type="Pfam" id="PF02706">
    <property type="entry name" value="Wzz"/>
    <property type="match status" value="1"/>
</dbReference>
<sequence length="677" mass="74383">MSHQTAHSQRVFPHEFGEMYAGTTEAQFGPMQRSKAMRRRVFVFSGAFLLCLLASLSYTFMRSPIYVANARVQITPSEQVVLGDAPAVHDGTPAFLIEVQVLTSRPLLEKVVKRLQEQEHLKSLDADPVLAVQGMLTVTPVAGTQVVRLRAQGAEQTLVGPLVNAVIDVYRNEQASTGTAVSQAQLLESREALRVIEASVAEKRKALEALKLRSNIVSSERDENQTLSRLKGLGTSLTAATDREATAAGRVRAIEQAIAQGNRTPLAKDNPTVAAIESRLSQAKEEWRALERQFTPQYLDMDANARGLKTRISNLEQQLEAERQKSREMALADAKEELASVRGTTQRLQQQLSQDRQDVQTFSRRFSDYQGMLEELKGLEKMQQTAQQKLVALESSETARRPRILVVEPAATPDAPWRPLYWRDAGISLAASIVLGFLAVWFVEFFNRTEMEPQGPSTVIVPQPWMAIPQPLEPALGAGPTPETLTGGPDTRLLTQPLPRELRADEVEKLLACAAPENLPILACLLCGLSADEVVSLQRQHVDTATGTLKVPGESSRAVPLPVHVLALQTHRQADAPDAPLFFKATDRPLDTEDINSVVTSSAYDAGLEQPQSVAPATLRHTYVAFLVRQGLRFSELGRLVGRLSAEALHHLAPLAPDAQRVSIDSVERVLPALRTR</sequence>
<dbReference type="GO" id="GO:0005886">
    <property type="term" value="C:plasma membrane"/>
    <property type="evidence" value="ECO:0007669"/>
    <property type="project" value="UniProtKB-SubCell"/>
</dbReference>
<dbReference type="Proteomes" id="UP000008332">
    <property type="component" value="Chromosome"/>
</dbReference>
<proteinExistence type="predicted"/>
<dbReference type="KEGG" id="rfr:Rfer_1278"/>
<evidence type="ECO:0000259" key="9">
    <source>
        <dbReference type="PROSITE" id="PS51898"/>
    </source>
</evidence>
<dbReference type="GO" id="GO:0003677">
    <property type="term" value="F:DNA binding"/>
    <property type="evidence" value="ECO:0007669"/>
    <property type="project" value="InterPro"/>
</dbReference>
<evidence type="ECO:0000256" key="1">
    <source>
        <dbReference type="ARBA" id="ARBA00004651"/>
    </source>
</evidence>
<evidence type="ECO:0000256" key="8">
    <source>
        <dbReference type="SAM" id="Phobius"/>
    </source>
</evidence>
<keyword evidence="6" id="KW-0233">DNA recombination</keyword>
<dbReference type="InterPro" id="IPR011010">
    <property type="entry name" value="DNA_brk_join_enz"/>
</dbReference>
<keyword evidence="11" id="KW-1185">Reference proteome</keyword>
<dbReference type="OrthoDB" id="6377028at2"/>
<feature type="transmembrane region" description="Helical" evidence="8">
    <location>
        <begin position="41"/>
        <end position="61"/>
    </location>
</feature>
<dbReference type="InterPro" id="IPR050445">
    <property type="entry name" value="Bact_polysacc_biosynth/exp"/>
</dbReference>
<dbReference type="GO" id="GO:0006310">
    <property type="term" value="P:DNA recombination"/>
    <property type="evidence" value="ECO:0007669"/>
    <property type="project" value="UniProtKB-KW"/>
</dbReference>
<name>Q21YZ1_ALBFT</name>
<feature type="domain" description="Tyr recombinase" evidence="9">
    <location>
        <begin position="497"/>
        <end position="677"/>
    </location>
</feature>
<dbReference type="PANTHER" id="PTHR32309:SF31">
    <property type="entry name" value="CAPSULAR EXOPOLYSACCHARIDE FAMILY"/>
    <property type="match status" value="1"/>
</dbReference>
<dbReference type="RefSeq" id="WP_011463580.1">
    <property type="nucleotide sequence ID" value="NC_007908.1"/>
</dbReference>
<comment type="subcellular location">
    <subcellularLocation>
        <location evidence="1">Cell membrane</location>
        <topology evidence="1">Multi-pass membrane protein</topology>
    </subcellularLocation>
</comment>
<dbReference type="AlphaFoldDB" id="Q21YZ1"/>
<dbReference type="STRING" id="338969.Rfer_1278"/>
<dbReference type="GO" id="GO:0015074">
    <property type="term" value="P:DNA integration"/>
    <property type="evidence" value="ECO:0007669"/>
    <property type="project" value="InterPro"/>
</dbReference>
<dbReference type="InterPro" id="IPR003856">
    <property type="entry name" value="LPS_length_determ_N"/>
</dbReference>
<dbReference type="CDD" id="cd00397">
    <property type="entry name" value="DNA_BRE_C"/>
    <property type="match status" value="1"/>
</dbReference>
<evidence type="ECO:0000256" key="3">
    <source>
        <dbReference type="ARBA" id="ARBA00022692"/>
    </source>
</evidence>
<dbReference type="Gene3D" id="1.10.443.10">
    <property type="entry name" value="Intergrase catalytic core"/>
    <property type="match status" value="1"/>
</dbReference>
<evidence type="ECO:0000256" key="6">
    <source>
        <dbReference type="ARBA" id="ARBA00023172"/>
    </source>
</evidence>
<keyword evidence="2" id="KW-1003">Cell membrane</keyword>
<evidence type="ECO:0000313" key="11">
    <source>
        <dbReference type="Proteomes" id="UP000008332"/>
    </source>
</evidence>
<keyword evidence="4 8" id="KW-1133">Transmembrane helix</keyword>
<keyword evidence="7" id="KW-0175">Coiled coil</keyword>
<protein>
    <submittedName>
        <fullName evidence="10">Phage integrase</fullName>
    </submittedName>
</protein>
<dbReference type="InterPro" id="IPR013762">
    <property type="entry name" value="Integrase-like_cat_sf"/>
</dbReference>
<dbReference type="HOGENOM" id="CLU_415511_0_0_4"/>
<reference evidence="11" key="1">
    <citation type="submission" date="2006-02" db="EMBL/GenBank/DDBJ databases">
        <title>Complete sequence of chromosome of Rhodoferax ferrireducens DSM 15236.</title>
        <authorList>
            <person name="Copeland A."/>
            <person name="Lucas S."/>
            <person name="Lapidus A."/>
            <person name="Barry K."/>
            <person name="Detter J.C."/>
            <person name="Glavina del Rio T."/>
            <person name="Hammon N."/>
            <person name="Israni S."/>
            <person name="Pitluck S."/>
            <person name="Brettin T."/>
            <person name="Bruce D."/>
            <person name="Han C."/>
            <person name="Tapia R."/>
            <person name="Gilna P."/>
            <person name="Kiss H."/>
            <person name="Schmutz J."/>
            <person name="Larimer F."/>
            <person name="Land M."/>
            <person name="Kyrpides N."/>
            <person name="Ivanova N."/>
            <person name="Richardson P."/>
        </authorList>
    </citation>
    <scope>NUCLEOTIDE SEQUENCE [LARGE SCALE GENOMIC DNA]</scope>
    <source>
        <strain evidence="11">ATCC BAA-621 / DSM 15236 / T118</strain>
    </source>
</reference>
<evidence type="ECO:0000256" key="5">
    <source>
        <dbReference type="ARBA" id="ARBA00023136"/>
    </source>
</evidence>
<accession>Q21YZ1</accession>
<dbReference type="eggNOG" id="COG3206">
    <property type="taxonomic scope" value="Bacteria"/>
</dbReference>
<dbReference type="PANTHER" id="PTHR32309">
    <property type="entry name" value="TYROSINE-PROTEIN KINASE"/>
    <property type="match status" value="1"/>
</dbReference>
<gene>
    <name evidence="10" type="ordered locus">Rfer_1278</name>
</gene>
<keyword evidence="3 8" id="KW-0812">Transmembrane</keyword>
<evidence type="ECO:0000256" key="7">
    <source>
        <dbReference type="SAM" id="Coils"/>
    </source>
</evidence>
<dbReference type="EMBL" id="CP000267">
    <property type="protein sequence ID" value="ABD69012.1"/>
    <property type="molecule type" value="Genomic_DNA"/>
</dbReference>
<dbReference type="PROSITE" id="PS51898">
    <property type="entry name" value="TYR_RECOMBINASE"/>
    <property type="match status" value="1"/>
</dbReference>
<dbReference type="InterPro" id="IPR002104">
    <property type="entry name" value="Integrase_catalytic"/>
</dbReference>
<feature type="coiled-coil region" evidence="7">
    <location>
        <begin position="273"/>
        <end position="396"/>
    </location>
</feature>